<evidence type="ECO:0000256" key="1">
    <source>
        <dbReference type="ARBA" id="ARBA00022729"/>
    </source>
</evidence>
<evidence type="ECO:0000313" key="3">
    <source>
        <dbReference type="Proteomes" id="UP001518989"/>
    </source>
</evidence>
<gene>
    <name evidence="2" type="ORF">IAI61_00320</name>
</gene>
<dbReference type="InterPro" id="IPR018389">
    <property type="entry name" value="DctP_fam"/>
</dbReference>
<dbReference type="Pfam" id="PF03480">
    <property type="entry name" value="DctP"/>
    <property type="match status" value="1"/>
</dbReference>
<dbReference type="CDD" id="cd13602">
    <property type="entry name" value="PBP2_TRAP_BpDctp6_7"/>
    <property type="match status" value="1"/>
</dbReference>
<keyword evidence="3" id="KW-1185">Reference proteome</keyword>
<comment type="caution">
    <text evidence="2">The sequence shown here is derived from an EMBL/GenBank/DDBJ whole genome shotgun (WGS) entry which is preliminary data.</text>
</comment>
<organism evidence="2 3">
    <name type="scientific">Roseomonas haemaphysalidis</name>
    <dbReference type="NCBI Taxonomy" id="2768162"/>
    <lineage>
        <taxon>Bacteria</taxon>
        <taxon>Pseudomonadati</taxon>
        <taxon>Pseudomonadota</taxon>
        <taxon>Alphaproteobacteria</taxon>
        <taxon>Acetobacterales</taxon>
        <taxon>Roseomonadaceae</taxon>
        <taxon>Roseomonas</taxon>
    </lineage>
</organism>
<proteinExistence type="predicted"/>
<dbReference type="PANTHER" id="PTHR33376">
    <property type="match status" value="1"/>
</dbReference>
<dbReference type="EMBL" id="JACTNG010000001">
    <property type="protein sequence ID" value="MBO1077454.1"/>
    <property type="molecule type" value="Genomic_DNA"/>
</dbReference>
<keyword evidence="1" id="KW-0732">Signal</keyword>
<sequence length="402" mass="42913">MQTASHPIPLLRAVIGALLLWLAVGGVARAEPGTGGPPLRLSVVGSLGGVRLYEQFEVPFWRDQLARLSNGAVQADIVPFDSSGIRGQDMLHLMRLGVVPFGTVLLGLAANDEPELGAPNLAMLAPDIGTLRRMVQAYRPHLASVLRERYGVELLAVYAYPAQVLFCTTPLPGLEALRGRRVRVSQLSQADMVEALGGQALRTPYARMREEIADGRSDCAITGSSTGNQLGLHRVTRQVHGMPINWGLSVFAANAQAWDALPDGLKPALRRGLAGLEQDIWSAAARDTEDGFLCNTGHDGCRNGTPGSLRWEAPGAADETVRRRLLTETVVPGWIARCGEECREAWNAYLAPMTRIFIPSAELDQSRAGPPGAVLVGTGSQAVTGMLPASMMAPASSSMSSR</sequence>
<dbReference type="Gene3D" id="3.40.190.170">
    <property type="entry name" value="Bacterial extracellular solute-binding protein, family 7"/>
    <property type="match status" value="1"/>
</dbReference>
<protein>
    <submittedName>
        <fullName evidence="2">TRAP transporter substrate-binding protein</fullName>
    </submittedName>
</protein>
<accession>A0ABS3KJ20</accession>
<evidence type="ECO:0000313" key="2">
    <source>
        <dbReference type="EMBL" id="MBO1077454.1"/>
    </source>
</evidence>
<dbReference type="PANTHER" id="PTHR33376:SF4">
    <property type="entry name" value="SIALIC ACID-BINDING PERIPLASMIC PROTEIN SIAP"/>
    <property type="match status" value="1"/>
</dbReference>
<dbReference type="InterPro" id="IPR038404">
    <property type="entry name" value="TRAP_DctP_sf"/>
</dbReference>
<dbReference type="RefSeq" id="WP_207414894.1">
    <property type="nucleotide sequence ID" value="NZ_CP061177.1"/>
</dbReference>
<name>A0ABS3KJ20_9PROT</name>
<dbReference type="Proteomes" id="UP001518989">
    <property type="component" value="Unassembled WGS sequence"/>
</dbReference>
<reference evidence="2 3" key="1">
    <citation type="submission" date="2020-09" db="EMBL/GenBank/DDBJ databases">
        <title>Roseomonas.</title>
        <authorList>
            <person name="Zhu W."/>
        </authorList>
    </citation>
    <scope>NUCLEOTIDE SEQUENCE [LARGE SCALE GENOMIC DNA]</scope>
    <source>
        <strain evidence="2 3">573</strain>
    </source>
</reference>